<proteinExistence type="predicted"/>
<feature type="compositionally biased region" description="Basic and acidic residues" evidence="1">
    <location>
        <begin position="216"/>
        <end position="225"/>
    </location>
</feature>
<protein>
    <recommendedName>
        <fullName evidence="4">Aminotransferase-like plant mobile domain-containing protein</fullName>
    </recommendedName>
</protein>
<name>A0A9Q1JPL2_9CARY</name>
<dbReference type="AlphaFoldDB" id="A0A9Q1JPL2"/>
<evidence type="ECO:0000256" key="1">
    <source>
        <dbReference type="SAM" id="MobiDB-lite"/>
    </source>
</evidence>
<reference evidence="2" key="1">
    <citation type="submission" date="2022-04" db="EMBL/GenBank/DDBJ databases">
        <title>Carnegiea gigantea Genome sequencing and assembly v2.</title>
        <authorList>
            <person name="Copetti D."/>
            <person name="Sanderson M.J."/>
            <person name="Burquez A."/>
            <person name="Wojciechowski M.F."/>
        </authorList>
    </citation>
    <scope>NUCLEOTIDE SEQUENCE</scope>
    <source>
        <strain evidence="2">SGP5-SGP5p</strain>
        <tissue evidence="2">Aerial part</tissue>
    </source>
</reference>
<dbReference type="OrthoDB" id="723791at2759"/>
<evidence type="ECO:0000313" key="2">
    <source>
        <dbReference type="EMBL" id="KAJ8428681.1"/>
    </source>
</evidence>
<evidence type="ECO:0008006" key="4">
    <source>
        <dbReference type="Google" id="ProtNLM"/>
    </source>
</evidence>
<feature type="region of interest" description="Disordered" evidence="1">
    <location>
        <begin position="189"/>
        <end position="293"/>
    </location>
</feature>
<accession>A0A9Q1JPL2</accession>
<gene>
    <name evidence="2" type="ORF">Cgig2_006355</name>
</gene>
<dbReference type="Proteomes" id="UP001153076">
    <property type="component" value="Unassembled WGS sequence"/>
</dbReference>
<sequence>MANRVRGKSGKKRCFFKHYGNVMSELYEENAEKDRVGIWLRPYAFIILSGMFFPRTPYGAAWSLIQYANDVEGIGQYAWAEAIWRVVVDTIEDTQKKLCGGPLSEVQDGERFPRIASWRKVNHGGIYDANELLTKLGEKEGVLSFDERLRHAREEYVLEKEAHNHTHEEATVMKARAMELAERILQFGGLDTDDGKGGSAGARRSEDRGEDSDAEGTDKKSDNCVRRPVIGNMPNGTDVPGGSLKDDAVQQLCNDAGHNGSVSAGDMEVQYEGAYSGPNQETYGAPPSSPNVA</sequence>
<evidence type="ECO:0000313" key="3">
    <source>
        <dbReference type="Proteomes" id="UP001153076"/>
    </source>
</evidence>
<organism evidence="2 3">
    <name type="scientific">Carnegiea gigantea</name>
    <dbReference type="NCBI Taxonomy" id="171969"/>
    <lineage>
        <taxon>Eukaryota</taxon>
        <taxon>Viridiplantae</taxon>
        <taxon>Streptophyta</taxon>
        <taxon>Embryophyta</taxon>
        <taxon>Tracheophyta</taxon>
        <taxon>Spermatophyta</taxon>
        <taxon>Magnoliopsida</taxon>
        <taxon>eudicotyledons</taxon>
        <taxon>Gunneridae</taxon>
        <taxon>Pentapetalae</taxon>
        <taxon>Caryophyllales</taxon>
        <taxon>Cactineae</taxon>
        <taxon>Cactaceae</taxon>
        <taxon>Cactoideae</taxon>
        <taxon>Echinocereeae</taxon>
        <taxon>Carnegiea</taxon>
    </lineage>
</organism>
<keyword evidence="3" id="KW-1185">Reference proteome</keyword>
<comment type="caution">
    <text evidence="2">The sequence shown here is derived from an EMBL/GenBank/DDBJ whole genome shotgun (WGS) entry which is preliminary data.</text>
</comment>
<dbReference type="EMBL" id="JAKOGI010000982">
    <property type="protein sequence ID" value="KAJ8428681.1"/>
    <property type="molecule type" value="Genomic_DNA"/>
</dbReference>